<organism evidence="1 2">
    <name type="scientific">Xylaria curta</name>
    <dbReference type="NCBI Taxonomy" id="42375"/>
    <lineage>
        <taxon>Eukaryota</taxon>
        <taxon>Fungi</taxon>
        <taxon>Dikarya</taxon>
        <taxon>Ascomycota</taxon>
        <taxon>Pezizomycotina</taxon>
        <taxon>Sordariomycetes</taxon>
        <taxon>Xylariomycetidae</taxon>
        <taxon>Xylariales</taxon>
        <taxon>Xylariaceae</taxon>
        <taxon>Xylaria</taxon>
    </lineage>
</organism>
<reference evidence="1" key="1">
    <citation type="submission" date="2022-10" db="EMBL/GenBank/DDBJ databases">
        <title>Genome Sequence of Xylaria curta.</title>
        <authorList>
            <person name="Buettner E."/>
        </authorList>
    </citation>
    <scope>NUCLEOTIDE SEQUENCE</scope>
    <source>
        <strain evidence="1">Babe10</strain>
    </source>
</reference>
<dbReference type="EMBL" id="JAPDGR010005357">
    <property type="protein sequence ID" value="KAJ2965950.1"/>
    <property type="molecule type" value="Genomic_DNA"/>
</dbReference>
<name>A0ACC1MGN4_9PEZI</name>
<evidence type="ECO:0000313" key="2">
    <source>
        <dbReference type="Proteomes" id="UP001143856"/>
    </source>
</evidence>
<sequence length="336" mass="38231">MAWPWLRASEMALDTEILLSEKGFDRGLWELLRPFGERIQGKVIIRDSNGLSRTFEDYSLHLTRFGEGIAHPEPISAALKSPQGSRTNGVSEKPNNPARNSQSGTTIAEVEAVVERHLTYAEESFLGMPQSPMSHGLGTNTPSPYHALYLRRLLSGLPLTPHETFAHPVACVMAISSRNQAPIETLRRLYTDSSTGDRRLPNWVDGEFLRYYVLVHDEEKDDITRSMSLFEQMKRNLGLHCHLLRIRGTRSLATDDDSIPLPRCEWMSAAEELADLRNGEDHEGYEDPTKYIFESDATAIRTFIREMVTQSIIPTMERHVSQFTVIGVRFKYREQL</sequence>
<dbReference type="Proteomes" id="UP001143856">
    <property type="component" value="Unassembled WGS sequence"/>
</dbReference>
<keyword evidence="2" id="KW-1185">Reference proteome</keyword>
<comment type="caution">
    <text evidence="1">The sequence shown here is derived from an EMBL/GenBank/DDBJ whole genome shotgun (WGS) entry which is preliminary data.</text>
</comment>
<protein>
    <submittedName>
        <fullName evidence="1">Uncharacterized protein</fullName>
    </submittedName>
</protein>
<evidence type="ECO:0000313" key="1">
    <source>
        <dbReference type="EMBL" id="KAJ2965950.1"/>
    </source>
</evidence>
<proteinExistence type="predicted"/>
<accession>A0ACC1MGN4</accession>
<gene>
    <name evidence="1" type="ORF">NUW58_g10788</name>
</gene>